<evidence type="ECO:0000313" key="2">
    <source>
        <dbReference type="Proteomes" id="UP001150925"/>
    </source>
</evidence>
<dbReference type="AlphaFoldDB" id="A0A9W8AGJ8"/>
<keyword evidence="2" id="KW-1185">Reference proteome</keyword>
<comment type="caution">
    <text evidence="1">The sequence shown here is derived from an EMBL/GenBank/DDBJ whole genome shotgun (WGS) entry which is preliminary data.</text>
</comment>
<gene>
    <name evidence="1" type="ORF">IWQ62_006496</name>
</gene>
<name>A0A9W8AGJ8_9FUNG</name>
<dbReference type="OrthoDB" id="10306986at2759"/>
<protein>
    <submittedName>
        <fullName evidence="1">Uncharacterized protein</fullName>
    </submittedName>
</protein>
<reference evidence="1" key="1">
    <citation type="submission" date="2022-07" db="EMBL/GenBank/DDBJ databases">
        <title>Phylogenomic reconstructions and comparative analyses of Kickxellomycotina fungi.</title>
        <authorList>
            <person name="Reynolds N.K."/>
            <person name="Stajich J.E."/>
            <person name="Barry K."/>
            <person name="Grigoriev I.V."/>
            <person name="Crous P."/>
            <person name="Smith M.E."/>
        </authorList>
    </citation>
    <scope>NUCLEOTIDE SEQUENCE</scope>
    <source>
        <strain evidence="1">RSA 1196</strain>
    </source>
</reference>
<sequence>MPSWYQSVRDSICSAVGHSNPTLLNPHDATLMLPTRFYEAIVDYLRNPKILFTVEVITDGVELKKHSKRYALPCLNITPGQVVHIIDQLDPTALVGFVAPRSWFSTWYGGGKRAVMQQSPEKLAEDLRTALLAGKIGLVPVSACRVLTSGTVEEPSLVKSKRSDPVSRASMASLATLVDPQEYLDNLALVDTLKGREDEVRVRPRTCYIG</sequence>
<dbReference type="EMBL" id="JANBPY010003621">
    <property type="protein sequence ID" value="KAJ1950868.1"/>
    <property type="molecule type" value="Genomic_DNA"/>
</dbReference>
<organism evidence="1 2">
    <name type="scientific">Dispira parvispora</name>
    <dbReference type="NCBI Taxonomy" id="1520584"/>
    <lineage>
        <taxon>Eukaryota</taxon>
        <taxon>Fungi</taxon>
        <taxon>Fungi incertae sedis</taxon>
        <taxon>Zoopagomycota</taxon>
        <taxon>Kickxellomycotina</taxon>
        <taxon>Dimargaritomycetes</taxon>
        <taxon>Dimargaritales</taxon>
        <taxon>Dimargaritaceae</taxon>
        <taxon>Dispira</taxon>
    </lineage>
</organism>
<dbReference type="Proteomes" id="UP001150925">
    <property type="component" value="Unassembled WGS sequence"/>
</dbReference>
<accession>A0A9W8AGJ8</accession>
<proteinExistence type="predicted"/>
<evidence type="ECO:0000313" key="1">
    <source>
        <dbReference type="EMBL" id="KAJ1950868.1"/>
    </source>
</evidence>